<evidence type="ECO:0000256" key="3">
    <source>
        <dbReference type="ARBA" id="ARBA00022723"/>
    </source>
</evidence>
<gene>
    <name evidence="8" type="primary">gmhB</name>
    <name evidence="8" type="ORF">KDX31_19020</name>
</gene>
<protein>
    <recommendedName>
        <fullName evidence="6 7">D,D-heptose 1,7-bisphosphate phosphatase</fullName>
        <ecNumber evidence="7">3.1.3.-</ecNumber>
    </recommendedName>
</protein>
<dbReference type="PANTHER" id="PTHR42891:SF1">
    <property type="entry name" value="D-GLYCERO-BETA-D-MANNO-HEPTOSE-1,7-BISPHOSPHATE 7-PHOSPHATASE"/>
    <property type="match status" value="1"/>
</dbReference>
<evidence type="ECO:0000256" key="5">
    <source>
        <dbReference type="ARBA" id="ARBA00023277"/>
    </source>
</evidence>
<organism evidence="8 9">
    <name type="scientific">Amphritea atlantica</name>
    <dbReference type="NCBI Taxonomy" id="355243"/>
    <lineage>
        <taxon>Bacteria</taxon>
        <taxon>Pseudomonadati</taxon>
        <taxon>Pseudomonadota</taxon>
        <taxon>Gammaproteobacteria</taxon>
        <taxon>Oceanospirillales</taxon>
        <taxon>Oceanospirillaceae</taxon>
        <taxon>Amphritea</taxon>
    </lineage>
</organism>
<dbReference type="NCBIfam" id="TIGR01656">
    <property type="entry name" value="Histidinol-ppas"/>
    <property type="match status" value="1"/>
</dbReference>
<keyword evidence="4 7" id="KW-0378">Hydrolase</keyword>
<evidence type="ECO:0000256" key="6">
    <source>
        <dbReference type="ARBA" id="ARBA00031828"/>
    </source>
</evidence>
<keyword evidence="9" id="KW-1185">Reference proteome</keyword>
<evidence type="ECO:0000256" key="1">
    <source>
        <dbReference type="ARBA" id="ARBA00004496"/>
    </source>
</evidence>
<dbReference type="Proteomes" id="UP001059950">
    <property type="component" value="Chromosome"/>
</dbReference>
<dbReference type="CDD" id="cd07503">
    <property type="entry name" value="HAD_HisB-N"/>
    <property type="match status" value="1"/>
</dbReference>
<name>A0ABY5GTR5_9GAMM</name>
<evidence type="ECO:0000313" key="9">
    <source>
        <dbReference type="Proteomes" id="UP001059950"/>
    </source>
</evidence>
<dbReference type="InterPro" id="IPR036412">
    <property type="entry name" value="HAD-like_sf"/>
</dbReference>
<dbReference type="SUPFAM" id="SSF56784">
    <property type="entry name" value="HAD-like"/>
    <property type="match status" value="1"/>
</dbReference>
<dbReference type="InterPro" id="IPR006543">
    <property type="entry name" value="Histidinol-phos"/>
</dbReference>
<comment type="subcellular location">
    <subcellularLocation>
        <location evidence="1 7">Cytoplasm</location>
    </subcellularLocation>
</comment>
<dbReference type="NCBIfam" id="TIGR01662">
    <property type="entry name" value="HAD-SF-IIIA"/>
    <property type="match status" value="1"/>
</dbReference>
<sequence length="184" mass="20352">MKLVILDRDGVINYDSDNYIKTVDEWQPLPGSMAAIARLTKAGFDICVATNQSGLARGYFDLTTLNQMHRKMTSLAEEQGGRIEKIEYCPHSPDDHCYCRKPQPGLYQHILSCYPDIDPGKVFVVGDSLRDLEAAITAGCPPILVRTGKGERTIAKGGLPENTVIVDDLEAAAQYIIYHQHSTN</sequence>
<keyword evidence="3" id="KW-0479">Metal-binding</keyword>
<dbReference type="InterPro" id="IPR004446">
    <property type="entry name" value="Heptose_bisP_phosphatase"/>
</dbReference>
<dbReference type="NCBIfam" id="NF006506">
    <property type="entry name" value="PRK08942.1"/>
    <property type="match status" value="1"/>
</dbReference>
<keyword evidence="2 7" id="KW-0963">Cytoplasm</keyword>
<dbReference type="GO" id="GO:0034200">
    <property type="term" value="F:D-glycero-beta-D-manno-heptose 1,7-bisphosphate 7-phosphatase activity"/>
    <property type="evidence" value="ECO:0007669"/>
    <property type="project" value="UniProtKB-EC"/>
</dbReference>
<evidence type="ECO:0000256" key="2">
    <source>
        <dbReference type="ARBA" id="ARBA00022490"/>
    </source>
</evidence>
<dbReference type="EC" id="3.1.3.-" evidence="7"/>
<reference evidence="8" key="1">
    <citation type="submission" date="2021-04" db="EMBL/GenBank/DDBJ databases">
        <title>Oceanospirillales bacteria with DddD are important DMSP degraders in coastal seawater.</title>
        <authorList>
            <person name="Liu J."/>
        </authorList>
    </citation>
    <scope>NUCLEOTIDE SEQUENCE</scope>
    <source>
        <strain evidence="8">GY6</strain>
    </source>
</reference>
<evidence type="ECO:0000313" key="8">
    <source>
        <dbReference type="EMBL" id="UTW03376.1"/>
    </source>
</evidence>
<evidence type="ECO:0000256" key="4">
    <source>
        <dbReference type="ARBA" id="ARBA00022801"/>
    </source>
</evidence>
<dbReference type="InterPro" id="IPR023214">
    <property type="entry name" value="HAD_sf"/>
</dbReference>
<proteinExistence type="inferred from homology"/>
<comment type="similarity">
    <text evidence="7">Belongs to the gmhB family.</text>
</comment>
<dbReference type="PANTHER" id="PTHR42891">
    <property type="entry name" value="D-GLYCERO-BETA-D-MANNO-HEPTOSE-1,7-BISPHOSPHATE 7-PHOSPHATASE"/>
    <property type="match status" value="1"/>
</dbReference>
<accession>A0ABY5GTR5</accession>
<dbReference type="InterPro" id="IPR006549">
    <property type="entry name" value="HAD-SF_hydro_IIIA"/>
</dbReference>
<evidence type="ECO:0000256" key="7">
    <source>
        <dbReference type="PIRNR" id="PIRNR004682"/>
    </source>
</evidence>
<dbReference type="PIRSF" id="PIRSF004682">
    <property type="entry name" value="GmhB"/>
    <property type="match status" value="1"/>
</dbReference>
<dbReference type="Pfam" id="PF13242">
    <property type="entry name" value="Hydrolase_like"/>
    <property type="match status" value="1"/>
</dbReference>
<keyword evidence="5 7" id="KW-0119">Carbohydrate metabolism</keyword>
<dbReference type="EMBL" id="CP073344">
    <property type="protein sequence ID" value="UTW03376.1"/>
    <property type="molecule type" value="Genomic_DNA"/>
</dbReference>
<dbReference type="Gene3D" id="3.40.50.1000">
    <property type="entry name" value="HAD superfamily/HAD-like"/>
    <property type="match status" value="1"/>
</dbReference>